<keyword evidence="2" id="KW-1185">Reference proteome</keyword>
<evidence type="ECO:0008006" key="3">
    <source>
        <dbReference type="Google" id="ProtNLM"/>
    </source>
</evidence>
<dbReference type="PANTHER" id="PTHR39217">
    <property type="match status" value="1"/>
</dbReference>
<dbReference type="PANTHER" id="PTHR39217:SF1">
    <property type="entry name" value="GLUTATHIONE SYNTHETASE"/>
    <property type="match status" value="1"/>
</dbReference>
<proteinExistence type="predicted"/>
<protein>
    <recommendedName>
        <fullName evidence="3">ATP-grasp domain-containing protein</fullName>
    </recommendedName>
</protein>
<organism evidence="1 2">
    <name type="scientific">Helicobacter brantae</name>
    <dbReference type="NCBI Taxonomy" id="375927"/>
    <lineage>
        <taxon>Bacteria</taxon>
        <taxon>Pseudomonadati</taxon>
        <taxon>Campylobacterota</taxon>
        <taxon>Epsilonproteobacteria</taxon>
        <taxon>Campylobacterales</taxon>
        <taxon>Helicobacteraceae</taxon>
        <taxon>Helicobacter</taxon>
    </lineage>
</organism>
<gene>
    <name evidence="1" type="ORF">CQA58_02480</name>
</gene>
<dbReference type="EMBL" id="NXLV01000003">
    <property type="protein sequence ID" value="RDU71433.1"/>
    <property type="molecule type" value="Genomic_DNA"/>
</dbReference>
<sequence>MSMLSKSKSKIHILTSANYPKGNEDLRALCGAVRERGVECGFLLWGESGVREGDMLLALGVWDYAKDYKKFLTWLEEMQTLGARIFNPLLTIKNNIDKRYLLELEQRGIPIVPSEFVESRDLAKRDLAGKVIKPPVGQSGVGVERGERVELLAYPLGAIVQPFIPSIQERGEVCLVFFGGEFRYSILRKPKEWRANSSYGVSVSAITPQKEWIELGERALEGVEYLYARVDIFIEPLLVSEVELIEPALYFFAHQGAMQEFVGRLIQRFVQKC</sequence>
<dbReference type="Proteomes" id="UP000257045">
    <property type="component" value="Unassembled WGS sequence"/>
</dbReference>
<dbReference type="SUPFAM" id="SSF56059">
    <property type="entry name" value="Glutathione synthetase ATP-binding domain-like"/>
    <property type="match status" value="1"/>
</dbReference>
<comment type="caution">
    <text evidence="1">The sequence shown here is derived from an EMBL/GenBank/DDBJ whole genome shotgun (WGS) entry which is preliminary data.</text>
</comment>
<reference evidence="1 2" key="1">
    <citation type="submission" date="2018-04" db="EMBL/GenBank/DDBJ databases">
        <title>Novel Campyloabacter and Helicobacter Species and Strains.</title>
        <authorList>
            <person name="Mannion A.J."/>
            <person name="Shen Z."/>
            <person name="Fox J.G."/>
        </authorList>
    </citation>
    <scope>NUCLEOTIDE SEQUENCE [LARGE SCALE GENOMIC DNA]</scope>
    <source>
        <strain evidence="1 2">MIT 04-9366</strain>
    </source>
</reference>
<dbReference type="InterPro" id="IPR053191">
    <property type="entry name" value="DcsG_Biosynth_Enzyme"/>
</dbReference>
<dbReference type="AlphaFoldDB" id="A0A3D8J226"/>
<accession>A0A3D8J226</accession>
<evidence type="ECO:0000313" key="1">
    <source>
        <dbReference type="EMBL" id="RDU71433.1"/>
    </source>
</evidence>
<dbReference type="Gene3D" id="3.30.470.20">
    <property type="entry name" value="ATP-grasp fold, B domain"/>
    <property type="match status" value="1"/>
</dbReference>
<evidence type="ECO:0000313" key="2">
    <source>
        <dbReference type="Proteomes" id="UP000257045"/>
    </source>
</evidence>
<name>A0A3D8J226_9HELI</name>